<keyword evidence="9" id="KW-1185">Reference proteome</keyword>
<dbReference type="RefSeq" id="WP_066770454.1">
    <property type="nucleotide sequence ID" value="NZ_CP013244.1"/>
</dbReference>
<evidence type="ECO:0000313" key="8">
    <source>
        <dbReference type="EMBL" id="ANP46081.1"/>
    </source>
</evidence>
<comment type="catalytic activity">
    <reaction evidence="5">
        <text>a 2'-deoxyadenosine in DNA + S-adenosyl-L-methionine = an N(6)-methyl-2'-deoxyadenosine in DNA + S-adenosyl-L-homocysteine + H(+)</text>
        <dbReference type="Rhea" id="RHEA:15197"/>
        <dbReference type="Rhea" id="RHEA-COMP:12418"/>
        <dbReference type="Rhea" id="RHEA-COMP:12419"/>
        <dbReference type="ChEBI" id="CHEBI:15378"/>
        <dbReference type="ChEBI" id="CHEBI:57856"/>
        <dbReference type="ChEBI" id="CHEBI:59789"/>
        <dbReference type="ChEBI" id="CHEBI:90615"/>
        <dbReference type="ChEBI" id="CHEBI:90616"/>
        <dbReference type="EC" id="2.1.1.72"/>
    </reaction>
</comment>
<dbReference type="InterPro" id="IPR002052">
    <property type="entry name" value="DNA_methylase_N6_adenine_CS"/>
</dbReference>
<dbReference type="PROSITE" id="PS00092">
    <property type="entry name" value="N6_MTASE"/>
    <property type="match status" value="1"/>
</dbReference>
<dbReference type="GO" id="GO:0006304">
    <property type="term" value="P:DNA modification"/>
    <property type="evidence" value="ECO:0007669"/>
    <property type="project" value="InterPro"/>
</dbReference>
<dbReference type="Pfam" id="PF07669">
    <property type="entry name" value="Eco57I"/>
    <property type="match status" value="1"/>
</dbReference>
<reference evidence="8 9" key="1">
    <citation type="submission" date="2015-11" db="EMBL/GenBank/DDBJ databases">
        <title>Whole-Genome Sequence of Candidatus Oderbacter manganicum from the National Park Lower Oder Valley, Germany.</title>
        <authorList>
            <person name="Braun B."/>
            <person name="Liere K."/>
            <person name="Szewzyk U."/>
        </authorList>
    </citation>
    <scope>NUCLEOTIDE SEQUENCE [LARGE SCALE GENOMIC DNA]</scope>
    <source>
        <strain evidence="8 9">OTSz_A_272</strain>
    </source>
</reference>
<dbReference type="PRINTS" id="PR00507">
    <property type="entry name" value="N12N6MTFRASE"/>
</dbReference>
<dbReference type="InterPro" id="IPR047939">
    <property type="entry name" value="BREX_1_PglX"/>
</dbReference>
<evidence type="ECO:0000259" key="7">
    <source>
        <dbReference type="Pfam" id="PF07669"/>
    </source>
</evidence>
<evidence type="ECO:0000256" key="6">
    <source>
        <dbReference type="SAM" id="MobiDB-lite"/>
    </source>
</evidence>
<dbReference type="PANTHER" id="PTHR33841:SF1">
    <property type="entry name" value="DNA METHYLTRANSFERASE A"/>
    <property type="match status" value="1"/>
</dbReference>
<dbReference type="KEGG" id="cbot:ATE48_09180"/>
<feature type="compositionally biased region" description="Acidic residues" evidence="6">
    <location>
        <begin position="1024"/>
        <end position="1051"/>
    </location>
</feature>
<dbReference type="STRING" id="1759059.ATE48_09180"/>
<keyword evidence="4" id="KW-0949">S-adenosyl-L-methionine</keyword>
<dbReference type="InterPro" id="IPR050953">
    <property type="entry name" value="N4_N6_ade-DNA_methylase"/>
</dbReference>
<sequence>MDKETRSAIERATQRARRLLTEDFAEQLDATFDVRPDGRVAERGGAHLNERQYYDRAKIVAAVEHKRASGMTPKDAVQDYVRDAAFTALNRFAALKMLEARGLVQECVTRGEASSGFAEFCGLAPAVKTPDGAGYRLYIECIFDELSTEVKVLFDRRDPAAVVWPRRGTFEQLLEILNAEELKEVWGQDETIGWIYQYFNSGEERRKMREESQAPRNSRELAIRNQFFTPHYVVQFLSDNTLGRIWYEMRKGATRLGELCEYMVRQPGESFAAEGEEVAPDIIPDGMSQDELWRRPIRVPHRAKKDPRDMRTLDPACGSGHFLLYVFGLYLEMYEEAWGDEGSPASEITGRTLREDYPDLGALRRTLPSLILAHNLFGVDIDPRCAQIAQLALWMRAQRAFDGLGISRADRPAIRRSNIVIAEPMPGEKDMLAEFLAELKQDRLESLIRRALDVPPDRAVQTTEQMASALAMLVGTVWDSMQLAGEMGSLLKIEQELAGAIEKGRTEWEERQPIFRGTAFALDGAKSEALARFVHGAVDDFWSRAEKLVFFALSEYATSATNGKSARRRLFAEDAVQGFALADVLRQRFDAVLMNPPFGAGAMHAKAAFERAYPKTKNDIYAAFVERGTQLLEYRGRIGAITSRTGFFLSSFQRWREDVVLKAAPPVVIADLGLGVMDAALLEAAAYCLEAGNDLGRCRVYRTLSTRDHKQEVLFAGITGRTSTDAYYVQTAQFKRIPGAPFAYWIEPFVLRLFRENSTVGDQFEVRLGASTKNDGRYIRTAWEVACVESDKWFSLAKGGAYSPYWGDIHLVVAWRNGAHEIAAELEAKYPYLRDNIDFVLHRNDPHFSPGLTWTRRTKSPLSMRVLNAGCVFADKGPSIFPRDRHLLDATLALLAICMSKVFQHLVEVQLSAAEPTGRGGVARSYEVGIIEGTPIPPMSDALVSELAPIARRGWTLARAQASTLETTDAFVLPAALVRRALGESFADIQAATDSVVARHYGLTDEEVGALHRWSDRGASRDETDVEASDAEGAAEADDADDDGEEGEQESEASRPALFSWILGVAFGRFDIRLATGERGLPVEPSPFDPLPKRSPGMVPDGQLPFRPNGGILVDEFGHSDDIAAIGEAIFARMDLALGSERITRGLSGSTNADDYRLWLRKDAFTEHIKRYSKSRRKAPIYWRLATASGGYSVWIYIHAFTRDTLLRVQNDYVAPKLIHERRQLDILRADGGANPTAAASRAIATQQTFVEELQVLHDEVARVAPLWAPELDDGVVINAAPLWRLFSATRSWQKEVKGVWEKLVAGGYDWARLAMHLWPERVVLKCAEDRSLAIAHDLEDVFWFQDADGKWKQRPAPTQTVESLIAGRASPAVKAALKSLIEAPDVSQRRRRGQ</sequence>
<dbReference type="Gene3D" id="3.40.50.150">
    <property type="entry name" value="Vaccinia Virus protein VP39"/>
    <property type="match status" value="2"/>
</dbReference>
<organism evidence="8 9">
    <name type="scientific">Candidatus Viadribacter manganicus</name>
    <dbReference type="NCBI Taxonomy" id="1759059"/>
    <lineage>
        <taxon>Bacteria</taxon>
        <taxon>Pseudomonadati</taxon>
        <taxon>Pseudomonadota</taxon>
        <taxon>Alphaproteobacteria</taxon>
        <taxon>Hyphomonadales</taxon>
        <taxon>Hyphomonadaceae</taxon>
        <taxon>Candidatus Viadribacter</taxon>
    </lineage>
</organism>
<dbReference type="InterPro" id="IPR029063">
    <property type="entry name" value="SAM-dependent_MTases_sf"/>
</dbReference>
<dbReference type="Proteomes" id="UP000092498">
    <property type="component" value="Chromosome"/>
</dbReference>
<evidence type="ECO:0000256" key="3">
    <source>
        <dbReference type="ARBA" id="ARBA00022679"/>
    </source>
</evidence>
<dbReference type="InParanoid" id="A0A1B1AHR5"/>
<dbReference type="REBASE" id="152508">
    <property type="entry name" value="Cba272ORF9180P"/>
</dbReference>
<evidence type="ECO:0000313" key="9">
    <source>
        <dbReference type="Proteomes" id="UP000092498"/>
    </source>
</evidence>
<dbReference type="InterPro" id="IPR011639">
    <property type="entry name" value="MethylTrfase_TaqI-like_dom"/>
</dbReference>
<evidence type="ECO:0000256" key="4">
    <source>
        <dbReference type="ARBA" id="ARBA00022691"/>
    </source>
</evidence>
<dbReference type="NCBIfam" id="NF033452">
    <property type="entry name" value="BREX_1_MTaseX"/>
    <property type="match status" value="1"/>
</dbReference>
<proteinExistence type="predicted"/>
<evidence type="ECO:0000256" key="2">
    <source>
        <dbReference type="ARBA" id="ARBA00022603"/>
    </source>
</evidence>
<name>A0A1B1AHR5_9PROT</name>
<keyword evidence="2" id="KW-0489">Methyltransferase</keyword>
<dbReference type="SUPFAM" id="SSF53335">
    <property type="entry name" value="S-adenosyl-L-methionine-dependent methyltransferases"/>
    <property type="match status" value="1"/>
</dbReference>
<dbReference type="EC" id="2.1.1.72" evidence="1"/>
<feature type="compositionally biased region" description="Basic and acidic residues" evidence="6">
    <location>
        <begin position="1014"/>
        <end position="1023"/>
    </location>
</feature>
<dbReference type="PANTHER" id="PTHR33841">
    <property type="entry name" value="DNA METHYLTRANSFERASE YEEA-RELATED"/>
    <property type="match status" value="1"/>
</dbReference>
<dbReference type="EMBL" id="CP013244">
    <property type="protein sequence ID" value="ANP46081.1"/>
    <property type="molecule type" value="Genomic_DNA"/>
</dbReference>
<gene>
    <name evidence="8" type="ORF">ATE48_09180</name>
</gene>
<evidence type="ECO:0000256" key="5">
    <source>
        <dbReference type="ARBA" id="ARBA00047942"/>
    </source>
</evidence>
<feature type="domain" description="Type II methyltransferase M.TaqI-like" evidence="7">
    <location>
        <begin position="374"/>
        <end position="657"/>
    </location>
</feature>
<accession>A0A1B1AHR5</accession>
<keyword evidence="3" id="KW-0808">Transferase</keyword>
<dbReference type="GO" id="GO:0003676">
    <property type="term" value="F:nucleic acid binding"/>
    <property type="evidence" value="ECO:0007669"/>
    <property type="project" value="InterPro"/>
</dbReference>
<feature type="region of interest" description="Disordered" evidence="6">
    <location>
        <begin position="1014"/>
        <end position="1054"/>
    </location>
</feature>
<evidence type="ECO:0000256" key="1">
    <source>
        <dbReference type="ARBA" id="ARBA00011900"/>
    </source>
</evidence>
<dbReference type="GO" id="GO:0032259">
    <property type="term" value="P:methylation"/>
    <property type="evidence" value="ECO:0007669"/>
    <property type="project" value="UniProtKB-KW"/>
</dbReference>
<dbReference type="OrthoDB" id="9806213at2"/>
<protein>
    <recommendedName>
        <fullName evidence="1">site-specific DNA-methyltransferase (adenine-specific)</fullName>
        <ecNumber evidence="1">2.1.1.72</ecNumber>
    </recommendedName>
</protein>
<dbReference type="GO" id="GO:0009007">
    <property type="term" value="F:site-specific DNA-methyltransferase (adenine-specific) activity"/>
    <property type="evidence" value="ECO:0007669"/>
    <property type="project" value="UniProtKB-EC"/>
</dbReference>